<dbReference type="Pfam" id="PF00593">
    <property type="entry name" value="TonB_dep_Rec_b-barrel"/>
    <property type="match status" value="1"/>
</dbReference>
<evidence type="ECO:0000256" key="2">
    <source>
        <dbReference type="ARBA" id="ARBA00023136"/>
    </source>
</evidence>
<dbReference type="PANTHER" id="PTHR47234">
    <property type="match status" value="1"/>
</dbReference>
<evidence type="ECO:0000313" key="5">
    <source>
        <dbReference type="EMBL" id="MBW6531737.1"/>
    </source>
</evidence>
<dbReference type="InterPro" id="IPR036942">
    <property type="entry name" value="Beta-barrel_TonB_sf"/>
</dbReference>
<dbReference type="SUPFAM" id="SSF56935">
    <property type="entry name" value="Porins"/>
    <property type="match status" value="1"/>
</dbReference>
<dbReference type="PANTHER" id="PTHR47234:SF2">
    <property type="entry name" value="TONB-DEPENDENT RECEPTOR"/>
    <property type="match status" value="1"/>
</dbReference>
<keyword evidence="2" id="KW-0472">Membrane</keyword>
<comment type="subcellular location">
    <subcellularLocation>
        <location evidence="1">Cell outer membrane</location>
    </subcellularLocation>
</comment>
<reference evidence="5 6" key="1">
    <citation type="submission" date="2021-07" db="EMBL/GenBank/DDBJ databases">
        <title>Sphingomonas sp.</title>
        <authorList>
            <person name="Feng G."/>
            <person name="Li J."/>
            <person name="Pan M."/>
        </authorList>
    </citation>
    <scope>NUCLEOTIDE SEQUENCE [LARGE SCALE GENOMIC DNA]</scope>
    <source>
        <strain evidence="5 6">RRHST34</strain>
    </source>
</reference>
<evidence type="ECO:0000259" key="4">
    <source>
        <dbReference type="Pfam" id="PF00593"/>
    </source>
</evidence>
<keyword evidence="3" id="KW-0998">Cell outer membrane</keyword>
<keyword evidence="6" id="KW-1185">Reference proteome</keyword>
<dbReference type="RefSeq" id="WP_219749116.1">
    <property type="nucleotide sequence ID" value="NZ_JAHXZN010000004.1"/>
</dbReference>
<name>A0ABS7BQ44_9SPHN</name>
<feature type="domain" description="TonB-dependent receptor-like beta-barrel" evidence="4">
    <location>
        <begin position="243"/>
        <end position="687"/>
    </location>
</feature>
<organism evidence="5 6">
    <name type="scientific">Sphingomonas citri</name>
    <dbReference type="NCBI Taxonomy" id="2862499"/>
    <lineage>
        <taxon>Bacteria</taxon>
        <taxon>Pseudomonadati</taxon>
        <taxon>Pseudomonadota</taxon>
        <taxon>Alphaproteobacteria</taxon>
        <taxon>Sphingomonadales</taxon>
        <taxon>Sphingomonadaceae</taxon>
        <taxon>Sphingomonas</taxon>
    </lineage>
</organism>
<accession>A0ABS7BQ44</accession>
<dbReference type="Gene3D" id="2.40.170.20">
    <property type="entry name" value="TonB-dependent receptor, beta-barrel domain"/>
    <property type="match status" value="1"/>
</dbReference>
<comment type="caution">
    <text evidence="5">The sequence shown here is derived from an EMBL/GenBank/DDBJ whole genome shotgun (WGS) entry which is preliminary data.</text>
</comment>
<dbReference type="EMBL" id="JAHXZN010000004">
    <property type="protein sequence ID" value="MBW6531737.1"/>
    <property type="molecule type" value="Genomic_DNA"/>
</dbReference>
<proteinExistence type="predicted"/>
<protein>
    <submittedName>
        <fullName evidence="5">TonB-dependent receptor</fullName>
    </submittedName>
</protein>
<evidence type="ECO:0000313" key="6">
    <source>
        <dbReference type="Proteomes" id="UP000759103"/>
    </source>
</evidence>
<evidence type="ECO:0000256" key="1">
    <source>
        <dbReference type="ARBA" id="ARBA00004442"/>
    </source>
</evidence>
<dbReference type="InterPro" id="IPR000531">
    <property type="entry name" value="Beta-barrel_TonB"/>
</dbReference>
<keyword evidence="5" id="KW-0675">Receptor</keyword>
<gene>
    <name evidence="5" type="ORF">KZ820_13415</name>
</gene>
<dbReference type="Proteomes" id="UP000759103">
    <property type="component" value="Unassembled WGS sequence"/>
</dbReference>
<sequence length="727" mass="78301">MSDAATIYTEESYAHVRNLLPRTGAVSNSIGDATAEGNELTMQLSNPYLGDQARAALGAAGVTDKFLLSRSNQDLFGDNPVTVSSDTYRSVLGVRGTFAAFGKTTHYDASASYGRSDLSGTGRQVRDIEYALAVDAVRDAEGRIVCRAQTAAGAGILGQTPYGVVGEEIVRERDASGVMVEKRLRRVVTAAQIAACRPMNVFGYGQMSAAARDYVTAPTSLTNHSEMIFAQSSLSGPILDLPAGALRYAFFGEYRREQLAYHTDDLTRTGGTRLVAIAATEGHVQTAEFGGEASVPLFGGAFTAPLLRQLSFDPGIRFVRQSGAAPDVRSLDGSTLVQREAGRWNRVYSLAGTWRPVVPLLVRGNWTHSIRQPNVTELFLGGQPAFTSPTDPCSSGEIGQGVHPATRLANCRRAVIDAGLATDTAGADQFLNGYVPSGAAITGVFNGSPGLRPERGRSWTVGAVFTPAFAPHFKLGGDYVHVLLEDQIVPTDIDTAMQLCLDSPHYPDNRADIGVNTCGFFKRLPADNQRAFEIANGFNMGFINQGKLQVEAANATLDDVVPLDGLFGADAGKLVLHGNVYRLFHYLSAADNDLAHAEESAGSIGVSKWRTQWRGGYEHGGFFAQWVWNWASATHAFSAGAPIEGTNERNEVRDFIRVPAYSLHDASIGYAFGAQRRFGLTFNVSNVFDKLTAGPMVQSYAFRAPAYPNTIIDDFGRRFTLSVDVKW</sequence>
<evidence type="ECO:0000256" key="3">
    <source>
        <dbReference type="ARBA" id="ARBA00023237"/>
    </source>
</evidence>